<proteinExistence type="predicted"/>
<dbReference type="RefSeq" id="WP_110334588.1">
    <property type="nucleotide sequence ID" value="NZ_MASU01000002.1"/>
</dbReference>
<evidence type="ECO:0000313" key="2">
    <source>
        <dbReference type="Proteomes" id="UP000247892"/>
    </source>
</evidence>
<dbReference type="AlphaFoldDB" id="A0A318LSX9"/>
<protein>
    <recommendedName>
        <fullName evidence="3">Protein phosphatase 2C</fullName>
    </recommendedName>
</protein>
<gene>
    <name evidence="1" type="ORF">BA062_03575</name>
</gene>
<evidence type="ECO:0008006" key="3">
    <source>
        <dbReference type="Google" id="ProtNLM"/>
    </source>
</evidence>
<keyword evidence="2" id="KW-1185">Reference proteome</keyword>
<evidence type="ECO:0000313" key="1">
    <source>
        <dbReference type="EMBL" id="PXY37712.1"/>
    </source>
</evidence>
<accession>A0A318LSX9</accession>
<dbReference type="InterPro" id="IPR036457">
    <property type="entry name" value="PPM-type-like_dom_sf"/>
</dbReference>
<name>A0A318LSX9_9PSEU</name>
<dbReference type="OrthoDB" id="3190646at2"/>
<sequence length="255" mass="27473">MPEIDIAERPGVGLDGRPRPTEDHVVTTANAVVLLDGATEFRAELPSGGWYASRLAEHLHAGLTSDPFADLGDLLAAAIAGVASEHGLRAGNSPSSTVAMLRWTTERVDALVLADSPIVAFGRTGTTVLADQRLTRLRDGGHLRTRADVNRLRNAENGFWVAEADPAAAEHALRARWARADIDTVLLATDGVSVGVDDYGLFDWTTVLRLARERGAKAVLDAVREAEEADPDGARWPRTKRHDDQAFAVIDFTPD</sequence>
<dbReference type="SUPFAM" id="SSF81606">
    <property type="entry name" value="PP2C-like"/>
    <property type="match status" value="1"/>
</dbReference>
<dbReference type="EMBL" id="MASU01000002">
    <property type="protein sequence ID" value="PXY37712.1"/>
    <property type="molecule type" value="Genomic_DNA"/>
</dbReference>
<comment type="caution">
    <text evidence="1">The sequence shown here is derived from an EMBL/GenBank/DDBJ whole genome shotgun (WGS) entry which is preliminary data.</text>
</comment>
<organism evidence="1 2">
    <name type="scientific">Prauserella flavalba</name>
    <dbReference type="NCBI Taxonomy" id="1477506"/>
    <lineage>
        <taxon>Bacteria</taxon>
        <taxon>Bacillati</taxon>
        <taxon>Actinomycetota</taxon>
        <taxon>Actinomycetes</taxon>
        <taxon>Pseudonocardiales</taxon>
        <taxon>Pseudonocardiaceae</taxon>
        <taxon>Prauserella</taxon>
    </lineage>
</organism>
<dbReference type="Proteomes" id="UP000247892">
    <property type="component" value="Unassembled WGS sequence"/>
</dbReference>
<reference evidence="1 2" key="1">
    <citation type="submission" date="2016-07" db="EMBL/GenBank/DDBJ databases">
        <title>Draft genome sequence of Prauserella sp. YIM 121212, isolated from alkaline soil.</title>
        <authorList>
            <person name="Ruckert C."/>
            <person name="Albersmeier A."/>
            <person name="Jiang C.-L."/>
            <person name="Jiang Y."/>
            <person name="Kalinowski J."/>
            <person name="Schneider O."/>
            <person name="Winkler A."/>
            <person name="Zotchev S.B."/>
        </authorList>
    </citation>
    <scope>NUCLEOTIDE SEQUENCE [LARGE SCALE GENOMIC DNA]</scope>
    <source>
        <strain evidence="1 2">YIM 121212</strain>
    </source>
</reference>